<proteinExistence type="predicted"/>
<dbReference type="InterPro" id="IPR035979">
    <property type="entry name" value="RBD_domain_sf"/>
</dbReference>
<dbReference type="EMBL" id="JH168682">
    <property type="protein sequence ID" value="EHB05066.1"/>
    <property type="molecule type" value="Genomic_DNA"/>
</dbReference>
<name>G5B705_HETGA</name>
<reference evidence="3 4" key="1">
    <citation type="journal article" date="2011" name="Nature">
        <title>Genome sequencing reveals insights into physiology and longevity of the naked mole rat.</title>
        <authorList>
            <person name="Kim E.B."/>
            <person name="Fang X."/>
            <person name="Fushan A.A."/>
            <person name="Huang Z."/>
            <person name="Lobanov A.V."/>
            <person name="Han L."/>
            <person name="Marino S.M."/>
            <person name="Sun X."/>
            <person name="Turanov A.A."/>
            <person name="Yang P."/>
            <person name="Yim S.H."/>
            <person name="Zhao X."/>
            <person name="Kasaikina M.V."/>
            <person name="Stoletzki N."/>
            <person name="Peng C."/>
            <person name="Polak P."/>
            <person name="Xiong Z."/>
            <person name="Kiezun A."/>
            <person name="Zhu Y."/>
            <person name="Chen Y."/>
            <person name="Kryukov G.V."/>
            <person name="Zhang Q."/>
            <person name="Peshkin L."/>
            <person name="Yang L."/>
            <person name="Bronson R.T."/>
            <person name="Buffenstein R."/>
            <person name="Wang B."/>
            <person name="Han C."/>
            <person name="Li Q."/>
            <person name="Chen L."/>
            <person name="Zhao W."/>
            <person name="Sunyaev S.R."/>
            <person name="Park T.J."/>
            <person name="Zhang G."/>
            <person name="Wang J."/>
            <person name="Gladyshev V.N."/>
        </authorList>
    </citation>
    <scope>NUCLEOTIDE SEQUENCE [LARGE SCALE GENOMIC DNA]</scope>
</reference>
<dbReference type="STRING" id="10181.G5B705"/>
<dbReference type="InterPro" id="IPR012677">
    <property type="entry name" value="Nucleotide-bd_a/b_plait_sf"/>
</dbReference>
<dbReference type="PANTHER" id="PTHR48026:SF12">
    <property type="entry name" value="HETEROGENEOUS NUCLEAR RIBONUCLEOPROTEIN A3"/>
    <property type="match status" value="1"/>
</dbReference>
<dbReference type="Gene3D" id="3.30.70.330">
    <property type="match status" value="1"/>
</dbReference>
<accession>G5B705</accession>
<evidence type="ECO:0000313" key="4">
    <source>
        <dbReference type="Proteomes" id="UP000006813"/>
    </source>
</evidence>
<keyword evidence="3" id="KW-0687">Ribonucleoprotein</keyword>
<dbReference type="Pfam" id="PF00076">
    <property type="entry name" value="RRM_1"/>
    <property type="match status" value="1"/>
</dbReference>
<evidence type="ECO:0000313" key="3">
    <source>
        <dbReference type="EMBL" id="EHB05066.1"/>
    </source>
</evidence>
<evidence type="ECO:0000259" key="2">
    <source>
        <dbReference type="Pfam" id="PF00076"/>
    </source>
</evidence>
<dbReference type="GO" id="GO:0003730">
    <property type="term" value="F:mRNA 3'-UTR binding"/>
    <property type="evidence" value="ECO:0007669"/>
    <property type="project" value="TreeGrafter"/>
</dbReference>
<dbReference type="InParanoid" id="G5B705"/>
<gene>
    <name evidence="3" type="ORF">GW7_06334</name>
</gene>
<dbReference type="GO" id="GO:0071013">
    <property type="term" value="C:catalytic step 2 spliceosome"/>
    <property type="evidence" value="ECO:0007669"/>
    <property type="project" value="TreeGrafter"/>
</dbReference>
<sequence>MCTLPHKVDGDVVEPKKRTVREDSVKPGAHLTVKKICVSGIKEDTEEANLRDDFEKYGKIEIIEVMEDRQSGKKSEFASDDCDTLDKIVVQK</sequence>
<keyword evidence="1" id="KW-0694">RNA-binding</keyword>
<dbReference type="SUPFAM" id="SSF54928">
    <property type="entry name" value="RNA-binding domain, RBD"/>
    <property type="match status" value="1"/>
</dbReference>
<dbReference type="PANTHER" id="PTHR48026">
    <property type="entry name" value="HOMOLOGOUS TO DROSOPHILA SQD (SQUID) PROTEIN"/>
    <property type="match status" value="1"/>
</dbReference>
<protein>
    <submittedName>
        <fullName evidence="3">Heterogeneous nuclear ribonucleoprotein A3</fullName>
    </submittedName>
</protein>
<dbReference type="Proteomes" id="UP000006813">
    <property type="component" value="Unassembled WGS sequence"/>
</dbReference>
<dbReference type="AlphaFoldDB" id="G5B705"/>
<organism evidence="3 4">
    <name type="scientific">Heterocephalus glaber</name>
    <name type="common">Naked mole rat</name>
    <dbReference type="NCBI Taxonomy" id="10181"/>
    <lineage>
        <taxon>Eukaryota</taxon>
        <taxon>Metazoa</taxon>
        <taxon>Chordata</taxon>
        <taxon>Craniata</taxon>
        <taxon>Vertebrata</taxon>
        <taxon>Euteleostomi</taxon>
        <taxon>Mammalia</taxon>
        <taxon>Eutheria</taxon>
        <taxon>Euarchontoglires</taxon>
        <taxon>Glires</taxon>
        <taxon>Rodentia</taxon>
        <taxon>Hystricomorpha</taxon>
        <taxon>Bathyergidae</taxon>
        <taxon>Heterocephalus</taxon>
    </lineage>
</organism>
<feature type="domain" description="RRM" evidence="2">
    <location>
        <begin position="36"/>
        <end position="78"/>
    </location>
</feature>
<evidence type="ECO:0000256" key="1">
    <source>
        <dbReference type="ARBA" id="ARBA00022884"/>
    </source>
</evidence>
<dbReference type="InterPro" id="IPR000504">
    <property type="entry name" value="RRM_dom"/>
</dbReference>
<dbReference type="GO" id="GO:0000398">
    <property type="term" value="P:mRNA splicing, via spliceosome"/>
    <property type="evidence" value="ECO:0007669"/>
    <property type="project" value="TreeGrafter"/>
</dbReference>